<evidence type="ECO:0000256" key="7">
    <source>
        <dbReference type="ARBA" id="ARBA00022640"/>
    </source>
</evidence>
<keyword evidence="14" id="KW-0604">Photosystem II</keyword>
<sequence length="257" mass="27777">MSTQSLLEGGLSGQKQVVYNTKLFLAKREIYCCGTFQQMGVPGSRDARKSVIFAATIAAASAFAPAQVAKTTTSLNAFEDELGAQAPLGFFDPFGMLSGDCTQERFDRLRYVEIKHGRIAQLAFLGQVVTRAGIHLPGSINYAGDSFDSFPNGVAALFGPNSIPTAGLVQIISFIGILECAFMRDVPGTGNEHVGDFRNGYIDFGWDEFDEETKLSKRAIELNNGRAAMMGILGLMVHEEIIPLGYDADLPIIGHLQ</sequence>
<feature type="binding site" evidence="15">
    <location>
        <position position="221"/>
    </location>
    <ligand>
        <name>chlorophyll a</name>
        <dbReference type="ChEBI" id="CHEBI:58416"/>
        <label>1</label>
    </ligand>
</feature>
<dbReference type="PANTHER" id="PTHR21649">
    <property type="entry name" value="CHLOROPHYLL A/B BINDING PROTEIN"/>
    <property type="match status" value="1"/>
</dbReference>
<dbReference type="OMA" id="KREIYCC"/>
<evidence type="ECO:0000256" key="2">
    <source>
        <dbReference type="ARBA" id="ARBA00004334"/>
    </source>
</evidence>
<evidence type="ECO:0000256" key="10">
    <source>
        <dbReference type="ARBA" id="ARBA00022991"/>
    </source>
</evidence>
<name>B8C261_THAPS</name>
<evidence type="ECO:0000256" key="9">
    <source>
        <dbReference type="ARBA" id="ARBA00022946"/>
    </source>
</evidence>
<proteinExistence type="inferred from homology"/>
<dbReference type="GO" id="GO:0009523">
    <property type="term" value="C:photosystem II"/>
    <property type="evidence" value="ECO:0007669"/>
    <property type="project" value="UniProtKB-KW"/>
</dbReference>
<dbReference type="Gene3D" id="1.10.3460.10">
    <property type="entry name" value="Chlorophyll a/b binding protein domain"/>
    <property type="match status" value="1"/>
</dbReference>
<dbReference type="SUPFAM" id="SSF103511">
    <property type="entry name" value="Chlorophyll a-b binding protein"/>
    <property type="match status" value="1"/>
</dbReference>
<dbReference type="Pfam" id="PF00504">
    <property type="entry name" value="Chloroa_b-bind"/>
    <property type="match status" value="1"/>
</dbReference>
<dbReference type="AlphaFoldDB" id="B8C261"/>
<dbReference type="eggNOG" id="ENOG502S3EU">
    <property type="taxonomic scope" value="Eukaryota"/>
</dbReference>
<dbReference type="GO" id="GO:0009535">
    <property type="term" value="C:chloroplast thylakoid membrane"/>
    <property type="evidence" value="ECO:0007669"/>
    <property type="project" value="UniProtKB-SubCell"/>
</dbReference>
<keyword evidence="11" id="KW-0793">Thylakoid</keyword>
<comment type="similarity">
    <text evidence="3">Belongs to the fucoxanthin chlorophyll protein family.</text>
</comment>
<evidence type="ECO:0000256" key="12">
    <source>
        <dbReference type="ARBA" id="ARBA00023136"/>
    </source>
</evidence>
<dbReference type="InParanoid" id="B8C261"/>
<comment type="function">
    <text evidence="1">The light-harvesting complex (LHC) functions as a light receptor, it captures and delivers excitation energy to photosystems with which it is closely associated. Energy is transferred from the carotenoid and chlorophyll C (or B) to chlorophyll A and the photosynthetic reaction centers where it is used to synthesize ATP and reducing power.</text>
</comment>
<evidence type="ECO:0000256" key="1">
    <source>
        <dbReference type="ARBA" id="ARBA00004022"/>
    </source>
</evidence>
<feature type="binding site" evidence="15">
    <location>
        <position position="116"/>
    </location>
    <ligand>
        <name>chlorophyll a</name>
        <dbReference type="ChEBI" id="CHEBI:58416"/>
        <label>1</label>
    </ligand>
</feature>
<dbReference type="Proteomes" id="UP000001449">
    <property type="component" value="Chromosome 5"/>
</dbReference>
<dbReference type="GO" id="GO:0030076">
    <property type="term" value="C:light-harvesting complex"/>
    <property type="evidence" value="ECO:0007669"/>
    <property type="project" value="UniProtKB-KW"/>
</dbReference>
<keyword evidence="7" id="KW-0934">Plastid</keyword>
<dbReference type="KEGG" id="tps:THAPSDRAFT_5174"/>
<dbReference type="STRING" id="35128.B8C261"/>
<keyword evidence="6" id="KW-0602">Photosynthesis</keyword>
<feature type="binding site" description="axial binding residue" evidence="15">
    <location>
        <position position="118"/>
    </location>
    <ligand>
        <name>chlorophyll b</name>
        <dbReference type="ChEBI" id="CHEBI:61721"/>
        <label>1</label>
    </ligand>
    <ligandPart>
        <name>Mg</name>
        <dbReference type="ChEBI" id="CHEBI:25107"/>
    </ligandPart>
</feature>
<comment type="subcellular location">
    <subcellularLocation>
        <location evidence="2">Plastid</location>
        <location evidence="2">Chloroplast thylakoid membrane</location>
    </subcellularLocation>
</comment>
<accession>B8C261</accession>
<dbReference type="GO" id="GO:0016168">
    <property type="term" value="F:chlorophyll binding"/>
    <property type="evidence" value="ECO:0007669"/>
    <property type="project" value="UniProtKB-KW"/>
</dbReference>
<evidence type="ECO:0000256" key="14">
    <source>
        <dbReference type="ARBA" id="ARBA00023276"/>
    </source>
</evidence>
<feature type="binding site" description="axial binding residue" evidence="15">
    <location>
        <position position="179"/>
    </location>
    <ligand>
        <name>chlorophyll b</name>
        <dbReference type="ChEBI" id="CHEBI:61721"/>
        <label>1</label>
    </ligand>
    <ligandPart>
        <name>Mg</name>
        <dbReference type="ChEBI" id="CHEBI:25107"/>
    </ligandPart>
</feature>
<feature type="binding site" evidence="15">
    <location>
        <position position="226"/>
    </location>
    <ligand>
        <name>chlorophyll a</name>
        <dbReference type="ChEBI" id="CHEBI:58416"/>
        <label>1</label>
    </ligand>
</feature>
<dbReference type="GeneID" id="7449709"/>
<dbReference type="RefSeq" id="XP_002290137.1">
    <property type="nucleotide sequence ID" value="XM_002290101.1"/>
</dbReference>
<evidence type="ECO:0000313" key="16">
    <source>
        <dbReference type="EMBL" id="EED91889.1"/>
    </source>
</evidence>
<evidence type="ECO:0000256" key="8">
    <source>
        <dbReference type="ARBA" id="ARBA00022692"/>
    </source>
</evidence>
<keyword evidence="17" id="KW-1185">Reference proteome</keyword>
<dbReference type="GO" id="GO:0009768">
    <property type="term" value="P:photosynthesis, light harvesting in photosystem I"/>
    <property type="evidence" value="ECO:0000318"/>
    <property type="project" value="GO_Central"/>
</dbReference>
<dbReference type="PaxDb" id="35128-Thaps5174"/>
<evidence type="ECO:0000256" key="13">
    <source>
        <dbReference type="ARBA" id="ARBA00023243"/>
    </source>
</evidence>
<keyword evidence="9" id="KW-0809">Transit peptide</keyword>
<evidence type="ECO:0000256" key="15">
    <source>
        <dbReference type="PIRSR" id="PIRSR601344-1"/>
    </source>
</evidence>
<dbReference type="HOGENOM" id="CLU_057943_4_1_1"/>
<evidence type="ECO:0000256" key="5">
    <source>
        <dbReference type="ARBA" id="ARBA00022528"/>
    </source>
</evidence>
<reference evidence="16 17" key="1">
    <citation type="journal article" date="2004" name="Science">
        <title>The genome of the diatom Thalassiosira pseudonana: ecology, evolution, and metabolism.</title>
        <authorList>
            <person name="Armbrust E.V."/>
            <person name="Berges J.A."/>
            <person name="Bowler C."/>
            <person name="Green B.R."/>
            <person name="Martinez D."/>
            <person name="Putnam N.H."/>
            <person name="Zhou S."/>
            <person name="Allen A.E."/>
            <person name="Apt K.E."/>
            <person name="Bechner M."/>
            <person name="Brzezinski M.A."/>
            <person name="Chaal B.K."/>
            <person name="Chiovitti A."/>
            <person name="Davis A.K."/>
            <person name="Demarest M.S."/>
            <person name="Detter J.C."/>
            <person name="Glavina T."/>
            <person name="Goodstein D."/>
            <person name="Hadi M.Z."/>
            <person name="Hellsten U."/>
            <person name="Hildebrand M."/>
            <person name="Jenkins B.D."/>
            <person name="Jurka J."/>
            <person name="Kapitonov V.V."/>
            <person name="Kroger N."/>
            <person name="Lau W.W."/>
            <person name="Lane T.W."/>
            <person name="Larimer F.W."/>
            <person name="Lippmeier J.C."/>
            <person name="Lucas S."/>
            <person name="Medina M."/>
            <person name="Montsant A."/>
            <person name="Obornik M."/>
            <person name="Parker M.S."/>
            <person name="Palenik B."/>
            <person name="Pazour G.J."/>
            <person name="Richardson P.M."/>
            <person name="Rynearson T.A."/>
            <person name="Saito M.A."/>
            <person name="Schwartz D.C."/>
            <person name="Thamatrakoln K."/>
            <person name="Valentin K."/>
            <person name="Vardi A."/>
            <person name="Wilkerson F.P."/>
            <person name="Rokhsar D.S."/>
        </authorList>
    </citation>
    <scope>NUCLEOTIDE SEQUENCE [LARGE SCALE GENOMIC DNA]</scope>
    <source>
        <strain evidence="16 17">CCMP1335</strain>
    </source>
</reference>
<keyword evidence="10" id="KW-0157">Chromophore</keyword>
<evidence type="ECO:0000256" key="11">
    <source>
        <dbReference type="ARBA" id="ARBA00023078"/>
    </source>
</evidence>
<dbReference type="FunFam" id="1.10.3460.10:FF:000011">
    <property type="entry name" value="Fucoxanthin chlorophyll a/c protein 8"/>
    <property type="match status" value="1"/>
</dbReference>
<reference evidence="16 17" key="2">
    <citation type="journal article" date="2008" name="Nature">
        <title>The Phaeodactylum genome reveals the evolutionary history of diatom genomes.</title>
        <authorList>
            <person name="Bowler C."/>
            <person name="Allen A.E."/>
            <person name="Badger J.H."/>
            <person name="Grimwood J."/>
            <person name="Jabbari K."/>
            <person name="Kuo A."/>
            <person name="Maheswari U."/>
            <person name="Martens C."/>
            <person name="Maumus F."/>
            <person name="Otillar R.P."/>
            <person name="Rayko E."/>
            <person name="Salamov A."/>
            <person name="Vandepoele K."/>
            <person name="Beszteri B."/>
            <person name="Gruber A."/>
            <person name="Heijde M."/>
            <person name="Katinka M."/>
            <person name="Mock T."/>
            <person name="Valentin K."/>
            <person name="Verret F."/>
            <person name="Berges J.A."/>
            <person name="Brownlee C."/>
            <person name="Cadoret J.P."/>
            <person name="Chiovitti A."/>
            <person name="Choi C.J."/>
            <person name="Coesel S."/>
            <person name="De Martino A."/>
            <person name="Detter J.C."/>
            <person name="Durkin C."/>
            <person name="Falciatore A."/>
            <person name="Fournet J."/>
            <person name="Haruta M."/>
            <person name="Huysman M.J."/>
            <person name="Jenkins B.D."/>
            <person name="Jiroutova K."/>
            <person name="Jorgensen R.E."/>
            <person name="Joubert Y."/>
            <person name="Kaplan A."/>
            <person name="Kroger N."/>
            <person name="Kroth P.G."/>
            <person name="La Roche J."/>
            <person name="Lindquist E."/>
            <person name="Lommer M."/>
            <person name="Martin-Jezequel V."/>
            <person name="Lopez P.J."/>
            <person name="Lucas S."/>
            <person name="Mangogna M."/>
            <person name="McGinnis K."/>
            <person name="Medlin L.K."/>
            <person name="Montsant A."/>
            <person name="Oudot-Le Secq M.P."/>
            <person name="Napoli C."/>
            <person name="Obornik M."/>
            <person name="Parker M.S."/>
            <person name="Petit J.L."/>
            <person name="Porcel B.M."/>
            <person name="Poulsen N."/>
            <person name="Robison M."/>
            <person name="Rychlewski L."/>
            <person name="Rynearson T.A."/>
            <person name="Schmutz J."/>
            <person name="Shapiro H."/>
            <person name="Siaut M."/>
            <person name="Stanley M."/>
            <person name="Sussman M.R."/>
            <person name="Taylor A.R."/>
            <person name="Vardi A."/>
            <person name="von Dassow P."/>
            <person name="Vyverman W."/>
            <person name="Willis A."/>
            <person name="Wyrwicz L.S."/>
            <person name="Rokhsar D.S."/>
            <person name="Weissenbach J."/>
            <person name="Armbrust E.V."/>
            <person name="Green B.R."/>
            <person name="Van de Peer Y."/>
            <person name="Grigoriev I.V."/>
        </authorList>
    </citation>
    <scope>NUCLEOTIDE SEQUENCE [LARGE SCALE GENOMIC DNA]</scope>
    <source>
        <strain evidence="16 17">CCMP1335</strain>
    </source>
</reference>
<feature type="binding site" evidence="15">
    <location>
        <position position="113"/>
    </location>
    <ligand>
        <name>chlorophyll a</name>
        <dbReference type="ChEBI" id="CHEBI:58416"/>
        <label>1</label>
    </ligand>
</feature>
<organism evidence="16 17">
    <name type="scientific">Thalassiosira pseudonana</name>
    <name type="common">Marine diatom</name>
    <name type="synonym">Cyclotella nana</name>
    <dbReference type="NCBI Taxonomy" id="35128"/>
    <lineage>
        <taxon>Eukaryota</taxon>
        <taxon>Sar</taxon>
        <taxon>Stramenopiles</taxon>
        <taxon>Ochrophyta</taxon>
        <taxon>Bacillariophyta</taxon>
        <taxon>Coscinodiscophyceae</taxon>
        <taxon>Thalassiosirophycidae</taxon>
        <taxon>Thalassiosirales</taxon>
        <taxon>Thalassiosiraceae</taxon>
        <taxon>Thalassiosira</taxon>
    </lineage>
</organism>
<feature type="binding site" description="axial binding residue" evidence="15">
    <location>
        <position position="162"/>
    </location>
    <ligand>
        <name>chlorophyll b</name>
        <dbReference type="ChEBI" id="CHEBI:61721"/>
        <label>1</label>
    </ligand>
    <ligandPart>
        <name>Mg</name>
        <dbReference type="ChEBI" id="CHEBI:25107"/>
    </ligandPart>
</feature>
<gene>
    <name evidence="16" type="primary">Lhcf8</name>
    <name evidence="16" type="ORF">THAPSDRAFT_5174</name>
</gene>
<evidence type="ECO:0000256" key="6">
    <source>
        <dbReference type="ARBA" id="ARBA00022531"/>
    </source>
</evidence>
<keyword evidence="5" id="KW-0150">Chloroplast</keyword>
<protein>
    <submittedName>
        <fullName evidence="16">Fucoxanthin chlorophyll a/c protein 8</fullName>
    </submittedName>
</protein>
<keyword evidence="12" id="KW-0472">Membrane</keyword>
<keyword evidence="13" id="KW-0437">Light-harvesting polypeptide</keyword>
<evidence type="ECO:0000256" key="3">
    <source>
        <dbReference type="ARBA" id="ARBA00005933"/>
    </source>
</evidence>
<keyword evidence="4 15" id="KW-0148">Chlorophyll</keyword>
<feature type="binding site" evidence="15">
    <location>
        <position position="224"/>
    </location>
    <ligand>
        <name>chlorophyll a</name>
        <dbReference type="ChEBI" id="CHEBI:58416"/>
        <label>1</label>
    </ligand>
</feature>
<evidence type="ECO:0000256" key="4">
    <source>
        <dbReference type="ARBA" id="ARBA00022494"/>
    </source>
</evidence>
<dbReference type="InterPro" id="IPR001344">
    <property type="entry name" value="Chloro_AB-bd_pln"/>
</dbReference>
<keyword evidence="8" id="KW-0812">Transmembrane</keyword>
<dbReference type="EMBL" id="CM000642">
    <property type="protein sequence ID" value="EED91889.1"/>
    <property type="molecule type" value="Genomic_DNA"/>
</dbReference>
<dbReference type="InterPro" id="IPR022796">
    <property type="entry name" value="Chloroa_b-bind"/>
</dbReference>
<evidence type="ECO:0000313" key="17">
    <source>
        <dbReference type="Proteomes" id="UP000001449"/>
    </source>
</evidence>
<dbReference type="GO" id="GO:0009416">
    <property type="term" value="P:response to light stimulus"/>
    <property type="evidence" value="ECO:0000318"/>
    <property type="project" value="GO_Central"/>
</dbReference>